<evidence type="ECO:0000256" key="4">
    <source>
        <dbReference type="ARBA" id="ARBA00022679"/>
    </source>
</evidence>
<accession>A0A6J6NBB2</accession>
<comment type="similarity">
    <text evidence="2">Belongs to the glucose-1-phosphate thymidylyltransferase family.</text>
</comment>
<dbReference type="GO" id="GO:0046872">
    <property type="term" value="F:metal ion binding"/>
    <property type="evidence" value="ECO:0007669"/>
    <property type="project" value="UniProtKB-KW"/>
</dbReference>
<dbReference type="PANTHER" id="PTHR43532:SF1">
    <property type="entry name" value="GLUCOSE-1-PHOSPHATE THYMIDYLYLTRANSFERASE 1"/>
    <property type="match status" value="1"/>
</dbReference>
<organism evidence="10">
    <name type="scientific">freshwater metagenome</name>
    <dbReference type="NCBI Taxonomy" id="449393"/>
    <lineage>
        <taxon>unclassified sequences</taxon>
        <taxon>metagenomes</taxon>
        <taxon>ecological metagenomes</taxon>
    </lineage>
</organism>
<dbReference type="EMBL" id="CAEZXP010000001">
    <property type="protein sequence ID" value="CAB4683860.1"/>
    <property type="molecule type" value="Genomic_DNA"/>
</dbReference>
<dbReference type="SUPFAM" id="SSF53448">
    <property type="entry name" value="Nucleotide-diphospho-sugar transferases"/>
    <property type="match status" value="1"/>
</dbReference>
<dbReference type="PANTHER" id="PTHR43532">
    <property type="entry name" value="GLUCOSE-1-PHOSPHATE THYMIDYLYLTRANSFERASE"/>
    <property type="match status" value="1"/>
</dbReference>
<evidence type="ECO:0000256" key="1">
    <source>
        <dbReference type="ARBA" id="ARBA00001946"/>
    </source>
</evidence>
<dbReference type="GO" id="GO:0008879">
    <property type="term" value="F:glucose-1-phosphate thymidylyltransferase activity"/>
    <property type="evidence" value="ECO:0007669"/>
    <property type="project" value="UniProtKB-EC"/>
</dbReference>
<reference evidence="10" key="1">
    <citation type="submission" date="2020-05" db="EMBL/GenBank/DDBJ databases">
        <authorList>
            <person name="Chiriac C."/>
            <person name="Salcher M."/>
            <person name="Ghai R."/>
            <person name="Kavagutti S V."/>
        </authorList>
    </citation>
    <scope>NUCLEOTIDE SEQUENCE</scope>
</reference>
<evidence type="ECO:0000256" key="8">
    <source>
        <dbReference type="ARBA" id="ARBA00049336"/>
    </source>
</evidence>
<dbReference type="Gene3D" id="3.90.550.10">
    <property type="entry name" value="Spore Coat Polysaccharide Biosynthesis Protein SpsA, Chain A"/>
    <property type="match status" value="1"/>
</dbReference>
<comment type="cofactor">
    <cofactor evidence="1">
        <name>Mg(2+)</name>
        <dbReference type="ChEBI" id="CHEBI:18420"/>
    </cofactor>
</comment>
<evidence type="ECO:0000256" key="5">
    <source>
        <dbReference type="ARBA" id="ARBA00022695"/>
    </source>
</evidence>
<dbReference type="InterPro" id="IPR005835">
    <property type="entry name" value="NTP_transferase_dom"/>
</dbReference>
<evidence type="ECO:0000256" key="7">
    <source>
        <dbReference type="ARBA" id="ARBA00022842"/>
    </source>
</evidence>
<dbReference type="InterPro" id="IPR005907">
    <property type="entry name" value="G1P_thy_trans_s"/>
</dbReference>
<dbReference type="Pfam" id="PF00483">
    <property type="entry name" value="NTP_transferase"/>
    <property type="match status" value="1"/>
</dbReference>
<feature type="domain" description="Nucleotidyl transferase" evidence="9">
    <location>
        <begin position="2"/>
        <end position="238"/>
    </location>
</feature>
<dbReference type="AlphaFoldDB" id="A0A6J6NBB2"/>
<keyword evidence="7" id="KW-0460">Magnesium</keyword>
<evidence type="ECO:0000256" key="6">
    <source>
        <dbReference type="ARBA" id="ARBA00022723"/>
    </source>
</evidence>
<evidence type="ECO:0000256" key="3">
    <source>
        <dbReference type="ARBA" id="ARBA00012461"/>
    </source>
</evidence>
<comment type="catalytic activity">
    <reaction evidence="8">
        <text>dTTP + alpha-D-glucose 1-phosphate + H(+) = dTDP-alpha-D-glucose + diphosphate</text>
        <dbReference type="Rhea" id="RHEA:15225"/>
        <dbReference type="ChEBI" id="CHEBI:15378"/>
        <dbReference type="ChEBI" id="CHEBI:33019"/>
        <dbReference type="ChEBI" id="CHEBI:37568"/>
        <dbReference type="ChEBI" id="CHEBI:57477"/>
        <dbReference type="ChEBI" id="CHEBI:58601"/>
        <dbReference type="EC" id="2.7.7.24"/>
    </reaction>
</comment>
<gene>
    <name evidence="10" type="ORF">UFOPK2399_00141</name>
</gene>
<evidence type="ECO:0000256" key="2">
    <source>
        <dbReference type="ARBA" id="ARBA00010480"/>
    </source>
</evidence>
<dbReference type="EC" id="2.7.7.24" evidence="3"/>
<keyword evidence="4" id="KW-0808">Transferase</keyword>
<name>A0A6J6NBB2_9ZZZZ</name>
<evidence type="ECO:0000313" key="10">
    <source>
        <dbReference type="EMBL" id="CAB4683860.1"/>
    </source>
</evidence>
<dbReference type="InterPro" id="IPR029044">
    <property type="entry name" value="Nucleotide-diphossugar_trans"/>
</dbReference>
<protein>
    <recommendedName>
        <fullName evidence="3">glucose-1-phosphate thymidylyltransferase</fullName>
        <ecNumber evidence="3">2.7.7.24</ecNumber>
    </recommendedName>
</protein>
<evidence type="ECO:0000259" key="9">
    <source>
        <dbReference type="Pfam" id="PF00483"/>
    </source>
</evidence>
<sequence length="256" mass="28008">MKGLICAGGNATRLEELTRVTNKHLLPVGRWPMVYYPLQLLQRVGVHEVLIVTGKQHAGDFIDLLGDGRLTARGSDEVLFDLDLSYKVQVEAGGIAQVVGMARDFARGEKLVVCLGDNIFEKAQADAIANWDNDDALVFVKDVPDPENFGVVAYGDDGTVVDLVEKAGVVDMRYPSPPSNDAVVGLYCYPPDVFDIISTLKPSSRGELEITDVNREFVRQGRLSVTQVDGWWHDGGKHWGDLADVGRLIDQTGANQ</sequence>
<proteinExistence type="inferred from homology"/>
<keyword evidence="6" id="KW-0479">Metal-binding</keyword>
<keyword evidence="5" id="KW-0548">Nucleotidyltransferase</keyword>